<reference evidence="2 3" key="1">
    <citation type="submission" date="2021-08" db="EMBL/GenBank/DDBJ databases">
        <title>Complete genome sequence of Leptospira kobayashii strain E30.</title>
        <authorList>
            <person name="Nakao R."/>
            <person name="Nakamura S."/>
            <person name="Masuzawa T."/>
            <person name="Koizumi N."/>
        </authorList>
    </citation>
    <scope>NUCLEOTIDE SEQUENCE [LARGE SCALE GENOMIC DNA]</scope>
    <source>
        <strain evidence="2 3">E30</strain>
    </source>
</reference>
<protein>
    <recommendedName>
        <fullName evidence="4">Tetratricopeptide repeat protein</fullName>
    </recommendedName>
</protein>
<proteinExistence type="predicted"/>
<feature type="coiled-coil region" evidence="1">
    <location>
        <begin position="61"/>
        <end position="88"/>
    </location>
</feature>
<evidence type="ECO:0000313" key="2">
    <source>
        <dbReference type="EMBL" id="BDA77742.1"/>
    </source>
</evidence>
<sequence>MENKLVQIMVSGVFKSKTTYFRIFIFLIFGISLNSCDQLKDLTKSKWEKQKFAKPPSESDIANWKEKLALEEAEIEELDKRIRKMVQKTNQAGALSWKIARAYMRAGSFEVGAKHYEEAIVAQTEDKGYEIHSFESALPYFEKAMEMGKLDKQLLFEAALAFGNASKDMGWEPTRRARAIQLLKQLSRLDKDDTRFPFQLALIYFDSSIKGENWSGKTNAGYDEVDTAFQLLDLVLQKEPYNVPARFAKANFLYQTGKSSQAHNEYIRLKSILEEMKTNGAIREPLEKNPSYQNVLKNLEKLGAQNTNF</sequence>
<dbReference type="InterPro" id="IPR011990">
    <property type="entry name" value="TPR-like_helical_dom_sf"/>
</dbReference>
<dbReference type="Gene3D" id="1.25.40.10">
    <property type="entry name" value="Tetratricopeptide repeat domain"/>
    <property type="match status" value="1"/>
</dbReference>
<name>A0ABN6KEG1_9LEPT</name>
<evidence type="ECO:0000313" key="3">
    <source>
        <dbReference type="Proteomes" id="UP000245263"/>
    </source>
</evidence>
<evidence type="ECO:0000256" key="1">
    <source>
        <dbReference type="SAM" id="Coils"/>
    </source>
</evidence>
<dbReference type="Proteomes" id="UP000245263">
    <property type="component" value="Chromosome 1"/>
</dbReference>
<keyword evidence="3" id="KW-1185">Reference proteome</keyword>
<dbReference type="EMBL" id="AP025028">
    <property type="protein sequence ID" value="BDA77742.1"/>
    <property type="molecule type" value="Genomic_DNA"/>
</dbReference>
<organism evidence="2 3">
    <name type="scientific">Leptospira kobayashii</name>
    <dbReference type="NCBI Taxonomy" id="1917830"/>
    <lineage>
        <taxon>Bacteria</taxon>
        <taxon>Pseudomonadati</taxon>
        <taxon>Spirochaetota</taxon>
        <taxon>Spirochaetia</taxon>
        <taxon>Leptospirales</taxon>
        <taxon>Leptospiraceae</taxon>
        <taxon>Leptospira</taxon>
    </lineage>
</organism>
<keyword evidence="1" id="KW-0175">Coiled coil</keyword>
<evidence type="ECO:0008006" key="4">
    <source>
        <dbReference type="Google" id="ProtNLM"/>
    </source>
</evidence>
<accession>A0ABN6KEG1</accession>
<dbReference type="SUPFAM" id="SSF48452">
    <property type="entry name" value="TPR-like"/>
    <property type="match status" value="1"/>
</dbReference>
<gene>
    <name evidence="2" type="ORF">LPTSP3_g06720</name>
</gene>